<organism evidence="1 2">
    <name type="scientific">Anoxybacterium hadale</name>
    <dbReference type="NCBI Taxonomy" id="3408580"/>
    <lineage>
        <taxon>Bacteria</taxon>
        <taxon>Bacillati</taxon>
        <taxon>Bacillota</taxon>
        <taxon>Clostridia</taxon>
        <taxon>Peptostreptococcales</taxon>
        <taxon>Anaerovoracaceae</taxon>
        <taxon>Anoxybacterium</taxon>
    </lineage>
</organism>
<reference evidence="1" key="1">
    <citation type="submission" date="2019-08" db="EMBL/GenBank/DDBJ databases">
        <title>Genome sequence of Clostridiales bacterium MT110.</title>
        <authorList>
            <person name="Cao J."/>
        </authorList>
    </citation>
    <scope>NUCLEOTIDE SEQUENCE</scope>
    <source>
        <strain evidence="1">MT110</strain>
    </source>
</reference>
<proteinExistence type="predicted"/>
<name>A0ACD1AEZ0_9FIRM</name>
<keyword evidence="2" id="KW-1185">Reference proteome</keyword>
<accession>A0ACD1AEZ0</accession>
<dbReference type="EMBL" id="CP042469">
    <property type="protein sequence ID" value="QOX64740.1"/>
    <property type="molecule type" value="Genomic_DNA"/>
</dbReference>
<evidence type="ECO:0000313" key="1">
    <source>
        <dbReference type="EMBL" id="QOX64740.1"/>
    </source>
</evidence>
<evidence type="ECO:0000313" key="2">
    <source>
        <dbReference type="Proteomes" id="UP000594014"/>
    </source>
</evidence>
<dbReference type="Proteomes" id="UP000594014">
    <property type="component" value="Chromosome"/>
</dbReference>
<protein>
    <submittedName>
        <fullName evidence="1">ROK family protein</fullName>
    </submittedName>
</protein>
<gene>
    <name evidence="1" type="ORF">FRZ06_16005</name>
</gene>
<sequence length="323" mass="34925">MLDIQEEINMIGAIDIGGTKTMTAVLSDAGSIIESRYFPTVSKDWREHFKITADAFQRCAQPYLQELVGVGINVPGMADSQKGTLIYAPHQNWKDIPVAEYFRNAIGIGEVIVENDVNSCAIGEMVFGGGGTDFLWITVSTGNGGAIVANGKLIRGVNHCAGEFGHLKVEFEHPRKCTCGQLGCLESQSSGTAIRELFRERLMGDSALLALVQETEAELPDFQRDARGLSILAERGSETAREIFWTAGRYLGRAISYGLNLTNPQRVYLGGGVAKSLPLLLPAIREEIRRNAVLGAADVEIMETKLGYHAALLGAGALILQGR</sequence>